<protein>
    <submittedName>
        <fullName evidence="1">23589_t:CDS:1</fullName>
    </submittedName>
</protein>
<dbReference type="Proteomes" id="UP000789920">
    <property type="component" value="Unassembled WGS sequence"/>
</dbReference>
<name>A0ACA9PJK5_9GLOM</name>
<evidence type="ECO:0000313" key="2">
    <source>
        <dbReference type="Proteomes" id="UP000789920"/>
    </source>
</evidence>
<keyword evidence="2" id="KW-1185">Reference proteome</keyword>
<evidence type="ECO:0000313" key="1">
    <source>
        <dbReference type="EMBL" id="CAG8709559.1"/>
    </source>
</evidence>
<dbReference type="EMBL" id="CAJVQC010020667">
    <property type="protein sequence ID" value="CAG8709559.1"/>
    <property type="molecule type" value="Genomic_DNA"/>
</dbReference>
<organism evidence="1 2">
    <name type="scientific">Racocetra persica</name>
    <dbReference type="NCBI Taxonomy" id="160502"/>
    <lineage>
        <taxon>Eukaryota</taxon>
        <taxon>Fungi</taxon>
        <taxon>Fungi incertae sedis</taxon>
        <taxon>Mucoromycota</taxon>
        <taxon>Glomeromycotina</taxon>
        <taxon>Glomeromycetes</taxon>
        <taxon>Diversisporales</taxon>
        <taxon>Gigasporaceae</taxon>
        <taxon>Racocetra</taxon>
    </lineage>
</organism>
<gene>
    <name evidence="1" type="ORF">RPERSI_LOCUS10442</name>
</gene>
<proteinExistence type="predicted"/>
<sequence>MSKQNTMNKQNCRVLEDRTNCSSNTFEDQLIENVSLYFEQKLETTWCLLDFIQFRKKQKMWTKNKDIEFKLFKQCLLVKTINMELAIRDFMIKNYNSSHSK</sequence>
<comment type="caution">
    <text evidence="1">The sequence shown here is derived from an EMBL/GenBank/DDBJ whole genome shotgun (WGS) entry which is preliminary data.</text>
</comment>
<accession>A0ACA9PJK5</accession>
<reference evidence="1" key="1">
    <citation type="submission" date="2021-06" db="EMBL/GenBank/DDBJ databases">
        <authorList>
            <person name="Kallberg Y."/>
            <person name="Tangrot J."/>
            <person name="Rosling A."/>
        </authorList>
    </citation>
    <scope>NUCLEOTIDE SEQUENCE</scope>
    <source>
        <strain evidence="1">MA461A</strain>
    </source>
</reference>